<accession>A0A927HA16</accession>
<proteinExistence type="predicted"/>
<dbReference type="InterPro" id="IPR018770">
    <property type="entry name" value="ChloroindolylP_hydrolase"/>
</dbReference>
<evidence type="ECO:0000313" key="3">
    <source>
        <dbReference type="Proteomes" id="UP000602076"/>
    </source>
</evidence>
<keyword evidence="1" id="KW-1133">Transmembrane helix</keyword>
<keyword evidence="1" id="KW-0472">Membrane</keyword>
<gene>
    <name evidence="2" type="ORF">IEO70_01080</name>
</gene>
<organism evidence="2 3">
    <name type="scientific">Peribacillus faecalis</name>
    <dbReference type="NCBI Taxonomy" id="2772559"/>
    <lineage>
        <taxon>Bacteria</taxon>
        <taxon>Bacillati</taxon>
        <taxon>Bacillota</taxon>
        <taxon>Bacilli</taxon>
        <taxon>Bacillales</taxon>
        <taxon>Bacillaceae</taxon>
        <taxon>Peribacillus</taxon>
    </lineage>
</organism>
<dbReference type="AlphaFoldDB" id="A0A927HA16"/>
<evidence type="ECO:0000313" key="2">
    <source>
        <dbReference type="EMBL" id="MBD3106971.1"/>
    </source>
</evidence>
<comment type="caution">
    <text evidence="2">The sequence shown here is derived from an EMBL/GenBank/DDBJ whole genome shotgun (WGS) entry which is preliminary data.</text>
</comment>
<dbReference type="EMBL" id="JACXSI010000001">
    <property type="protein sequence ID" value="MBD3106971.1"/>
    <property type="molecule type" value="Genomic_DNA"/>
</dbReference>
<name>A0A927HA16_9BACI</name>
<protein>
    <submittedName>
        <fullName evidence="2">5-bromo-4-chloroindolyl phosphate hydrolysis family protein</fullName>
    </submittedName>
</protein>
<keyword evidence="3" id="KW-1185">Reference proteome</keyword>
<evidence type="ECO:0000256" key="1">
    <source>
        <dbReference type="SAM" id="Phobius"/>
    </source>
</evidence>
<reference evidence="2" key="1">
    <citation type="submission" date="2020-09" db="EMBL/GenBank/DDBJ databases">
        <title>Bacillus faecalis sp. nov., a moderately halophilic bacterium isolated from cow faeces.</title>
        <authorList>
            <person name="Jiang L."/>
            <person name="Lee J."/>
        </authorList>
    </citation>
    <scope>NUCLEOTIDE SEQUENCE</scope>
    <source>
        <strain evidence="2">AGMB 02131</strain>
    </source>
</reference>
<feature type="transmembrane region" description="Helical" evidence="1">
    <location>
        <begin position="27"/>
        <end position="54"/>
    </location>
</feature>
<sequence length="215" mass="24730">MKPVVLFFMFLLRLGMASAVFVIAGLIFFLALDFSVLLSVIIALAASLVIFYGLKSYTYNSLVKSSGLTRSEYKYIQKHLSEAKLKIGRLQKAMFSVRNVITIKQNYEVLQVAKKIQSIVEKEPVRFYKAEEFYYSHLESMVELTEKYAFLTKQPAKTHEIKDSLNETRVTISSMADTIKNDLYKILNEDMEDLRVELDVAKNSIEKNKDPNRKS</sequence>
<dbReference type="Pfam" id="PF10112">
    <property type="entry name" value="Halogen_Hydrol"/>
    <property type="match status" value="1"/>
</dbReference>
<dbReference type="RefSeq" id="WP_190996506.1">
    <property type="nucleotide sequence ID" value="NZ_JACXSI010000001.1"/>
</dbReference>
<keyword evidence="1" id="KW-0812">Transmembrane</keyword>
<dbReference type="Proteomes" id="UP000602076">
    <property type="component" value="Unassembled WGS sequence"/>
</dbReference>